<gene>
    <name evidence="2" type="ORF">CLH62_00175</name>
</gene>
<dbReference type="PROSITE" id="PS51257">
    <property type="entry name" value="PROKAR_LIPOPROTEIN"/>
    <property type="match status" value="1"/>
</dbReference>
<name>A0A2G1VHL9_9GAMM</name>
<organism evidence="2 3">
    <name type="scientific">Marinobacter guineae</name>
    <dbReference type="NCBI Taxonomy" id="432303"/>
    <lineage>
        <taxon>Bacteria</taxon>
        <taxon>Pseudomonadati</taxon>
        <taxon>Pseudomonadota</taxon>
        <taxon>Gammaproteobacteria</taxon>
        <taxon>Pseudomonadales</taxon>
        <taxon>Marinobacteraceae</taxon>
        <taxon>Marinobacter</taxon>
    </lineage>
</organism>
<dbReference type="AlphaFoldDB" id="A0A2G1VHL9"/>
<dbReference type="Gene3D" id="3.40.50.10610">
    <property type="entry name" value="ABC-type transport auxiliary lipoprotein component"/>
    <property type="match status" value="1"/>
</dbReference>
<evidence type="ECO:0000313" key="2">
    <source>
        <dbReference type="EMBL" id="PHQ26070.1"/>
    </source>
</evidence>
<dbReference type="RefSeq" id="WP_099616153.1">
    <property type="nucleotide sequence ID" value="NZ_KZ319339.1"/>
</dbReference>
<sequence length="213" mass="23168">MKLAAIGNLTLLLSLAVVSGCTVFPNPEPPRVMDLALPATTHQGVQESPLSLRVDTPYASEPFNSTRVLAKPTPWEFRAYDDVRWRDTVPVVLRDTLVEALRSSNAFASVISDTNPANAELTLISELTAFHAENPESAPQIVIELHMQLIHNRSRASVCTDNFRIVEPAAGTGIEQIVEGFGAATGKLASSVIQWARACGLPSYPERDQPRQP</sequence>
<dbReference type="Proteomes" id="UP000229044">
    <property type="component" value="Unassembled WGS sequence"/>
</dbReference>
<dbReference type="InterPro" id="IPR005586">
    <property type="entry name" value="ABC_trans_aux"/>
</dbReference>
<feature type="domain" description="ABC-type transport auxiliary lipoprotein component" evidence="1">
    <location>
        <begin position="38"/>
        <end position="191"/>
    </location>
</feature>
<accession>A0A2G1VHL9</accession>
<dbReference type="OrthoDB" id="5795476at2"/>
<dbReference type="EMBL" id="NTFI01000001">
    <property type="protein sequence ID" value="PHQ26070.1"/>
    <property type="molecule type" value="Genomic_DNA"/>
</dbReference>
<dbReference type="SUPFAM" id="SSF159594">
    <property type="entry name" value="XCC0632-like"/>
    <property type="match status" value="1"/>
</dbReference>
<keyword evidence="3" id="KW-1185">Reference proteome</keyword>
<comment type="caution">
    <text evidence="2">The sequence shown here is derived from an EMBL/GenBank/DDBJ whole genome shotgun (WGS) entry which is preliminary data.</text>
</comment>
<reference evidence="2 3" key="1">
    <citation type="submission" date="2017-09" db="EMBL/GenBank/DDBJ databases">
        <title>The draft genome sequences of Marinobacter guineae M3B.</title>
        <authorList>
            <person name="Cao J."/>
        </authorList>
    </citation>
    <scope>NUCLEOTIDE SEQUENCE [LARGE SCALE GENOMIC DNA]</scope>
    <source>
        <strain evidence="2 3">M3B</strain>
    </source>
</reference>
<dbReference type="Pfam" id="PF03886">
    <property type="entry name" value="ABC_trans_aux"/>
    <property type="match status" value="1"/>
</dbReference>
<evidence type="ECO:0000313" key="3">
    <source>
        <dbReference type="Proteomes" id="UP000229044"/>
    </source>
</evidence>
<proteinExistence type="predicted"/>
<protein>
    <recommendedName>
        <fullName evidence="1">ABC-type transport auxiliary lipoprotein component domain-containing protein</fullName>
    </recommendedName>
</protein>
<evidence type="ECO:0000259" key="1">
    <source>
        <dbReference type="Pfam" id="PF03886"/>
    </source>
</evidence>